<dbReference type="AlphaFoldDB" id="A0A438F5H2"/>
<dbReference type="SMART" id="SM00356">
    <property type="entry name" value="ZnF_C3H1"/>
    <property type="match status" value="2"/>
</dbReference>
<dbReference type="InterPro" id="IPR000571">
    <property type="entry name" value="Znf_CCCH"/>
</dbReference>
<keyword evidence="4 5" id="KW-0862">Zinc</keyword>
<dbReference type="Pfam" id="PF00642">
    <property type="entry name" value="zf-CCCH"/>
    <property type="match status" value="2"/>
</dbReference>
<dbReference type="Proteomes" id="UP000288805">
    <property type="component" value="Unassembled WGS sequence"/>
</dbReference>
<evidence type="ECO:0000256" key="3">
    <source>
        <dbReference type="ARBA" id="ARBA00022771"/>
    </source>
</evidence>
<evidence type="ECO:0000256" key="4">
    <source>
        <dbReference type="ARBA" id="ARBA00022833"/>
    </source>
</evidence>
<evidence type="ECO:0000259" key="7">
    <source>
        <dbReference type="PROSITE" id="PS50103"/>
    </source>
</evidence>
<sequence length="300" mass="32685">MEREFMEEDQGIYSSNASKIFKIASQMDTARMWYMRSGAAAGDGFTTPVSDASMYRSLLTHYQHSSSDGLGSLPSRGSPLSLVENLEVTPTPAVKVEEDVLVMDGIMVESMAGMKGMRSVSSDSSGSSSAAAASGNGLYKTEICRSWEDLASCRYGAKCQFAHGKEELRPLRYSMRTRPEGNVCKQFAVTGTCPYGPRCRFSHQIQSLLSTTQQTPSPSRPQHTAATTPTIKTATPTKTTADWSPMDDGIEVVLPGSSAEKPASRDEVNTYINSFLYGPTTPRRRLPVFEEICPSREATP</sequence>
<feature type="zinc finger region" description="C3H1-type" evidence="5">
    <location>
        <begin position="178"/>
        <end position="206"/>
    </location>
</feature>
<dbReference type="FunFam" id="4.10.1000.10:FF:000001">
    <property type="entry name" value="zinc finger CCCH domain-containing protein 15-like"/>
    <property type="match status" value="1"/>
</dbReference>
<feature type="region of interest" description="Disordered" evidence="6">
    <location>
        <begin position="210"/>
        <end position="245"/>
    </location>
</feature>
<accession>A0A438F5H2</accession>
<feature type="domain" description="C3H1-type" evidence="7">
    <location>
        <begin position="178"/>
        <end position="206"/>
    </location>
</feature>
<protein>
    <submittedName>
        <fullName evidence="8">mRNA decay activator protein ZFP36L2-A</fullName>
    </submittedName>
</protein>
<dbReference type="SUPFAM" id="SSF90229">
    <property type="entry name" value="CCCH zinc finger"/>
    <property type="match status" value="2"/>
</dbReference>
<dbReference type="InterPro" id="IPR045877">
    <property type="entry name" value="ZFP36-like"/>
</dbReference>
<evidence type="ECO:0000256" key="6">
    <source>
        <dbReference type="SAM" id="MobiDB-lite"/>
    </source>
</evidence>
<organism evidence="8 9">
    <name type="scientific">Vitis vinifera</name>
    <name type="common">Grape</name>
    <dbReference type="NCBI Taxonomy" id="29760"/>
    <lineage>
        <taxon>Eukaryota</taxon>
        <taxon>Viridiplantae</taxon>
        <taxon>Streptophyta</taxon>
        <taxon>Embryophyta</taxon>
        <taxon>Tracheophyta</taxon>
        <taxon>Spermatophyta</taxon>
        <taxon>Magnoliopsida</taxon>
        <taxon>eudicotyledons</taxon>
        <taxon>Gunneridae</taxon>
        <taxon>Pentapetalae</taxon>
        <taxon>rosids</taxon>
        <taxon>Vitales</taxon>
        <taxon>Vitaceae</taxon>
        <taxon>Viteae</taxon>
        <taxon>Vitis</taxon>
    </lineage>
</organism>
<dbReference type="GO" id="GO:0003729">
    <property type="term" value="F:mRNA binding"/>
    <property type="evidence" value="ECO:0007669"/>
    <property type="project" value="InterPro"/>
</dbReference>
<evidence type="ECO:0000256" key="2">
    <source>
        <dbReference type="ARBA" id="ARBA00022737"/>
    </source>
</evidence>
<feature type="compositionally biased region" description="Low complexity" evidence="6">
    <location>
        <begin position="210"/>
        <end position="241"/>
    </location>
</feature>
<dbReference type="Gramene" id="Vitis07g02313.t01">
    <property type="protein sequence ID" value="Vitis07g02313.t01.CDS"/>
    <property type="gene ID" value="Vitis07g02313"/>
</dbReference>
<dbReference type="PANTHER" id="PTHR12547">
    <property type="entry name" value="CCCH ZINC FINGER/TIS11-RELATED"/>
    <property type="match status" value="1"/>
</dbReference>
<dbReference type="InterPro" id="IPR036855">
    <property type="entry name" value="Znf_CCCH_sf"/>
</dbReference>
<dbReference type="KEGG" id="vvi:100262912"/>
<dbReference type="EMBL" id="QGNW01001119">
    <property type="protein sequence ID" value="RVW55269.1"/>
    <property type="molecule type" value="Genomic_DNA"/>
</dbReference>
<dbReference type="Gene3D" id="4.10.1000.10">
    <property type="entry name" value="Zinc finger, CCCH-type"/>
    <property type="match status" value="1"/>
</dbReference>
<keyword evidence="1 5" id="KW-0479">Metal-binding</keyword>
<dbReference type="GO" id="GO:0008270">
    <property type="term" value="F:zinc ion binding"/>
    <property type="evidence" value="ECO:0007669"/>
    <property type="project" value="UniProtKB-KW"/>
</dbReference>
<keyword evidence="3 5" id="KW-0863">Zinc-finger</keyword>
<feature type="domain" description="C3H1-type" evidence="7">
    <location>
        <begin position="138"/>
        <end position="166"/>
    </location>
</feature>
<dbReference type="PANTHER" id="PTHR12547:SF18">
    <property type="entry name" value="PROTEIN TIS11"/>
    <property type="match status" value="1"/>
</dbReference>
<evidence type="ECO:0000313" key="8">
    <source>
        <dbReference type="EMBL" id="RVW55269.1"/>
    </source>
</evidence>
<evidence type="ECO:0000256" key="5">
    <source>
        <dbReference type="PROSITE-ProRule" id="PRU00723"/>
    </source>
</evidence>
<dbReference type="PROSITE" id="PS50103">
    <property type="entry name" value="ZF_C3H1"/>
    <property type="match status" value="2"/>
</dbReference>
<comment type="caution">
    <text evidence="8">The sequence shown here is derived from an EMBL/GenBank/DDBJ whole genome shotgun (WGS) entry which is preliminary data.</text>
</comment>
<name>A0A438F5H2_VITVI</name>
<dbReference type="Gene3D" id="6.10.250.3220">
    <property type="match status" value="1"/>
</dbReference>
<evidence type="ECO:0000256" key="1">
    <source>
        <dbReference type="ARBA" id="ARBA00022723"/>
    </source>
</evidence>
<reference evidence="8 9" key="1">
    <citation type="journal article" date="2018" name="PLoS Genet.">
        <title>Population sequencing reveals clonal diversity and ancestral inbreeding in the grapevine cultivar Chardonnay.</title>
        <authorList>
            <person name="Roach M.J."/>
            <person name="Johnson D.L."/>
            <person name="Bohlmann J."/>
            <person name="van Vuuren H.J."/>
            <person name="Jones S.J."/>
            <person name="Pretorius I.S."/>
            <person name="Schmidt S.A."/>
            <person name="Borneman A.R."/>
        </authorList>
    </citation>
    <scope>NUCLEOTIDE SEQUENCE [LARGE SCALE GENOMIC DNA]</scope>
    <source>
        <strain evidence="9">cv. Chardonnay</strain>
        <tissue evidence="8">Leaf</tissue>
    </source>
</reference>
<proteinExistence type="predicted"/>
<feature type="zinc finger region" description="C3H1-type" evidence="5">
    <location>
        <begin position="138"/>
        <end position="166"/>
    </location>
</feature>
<gene>
    <name evidence="8" type="primary">zfp36l2-A_1</name>
    <name evidence="8" type="ORF">CK203_067026</name>
</gene>
<evidence type="ECO:0000313" key="9">
    <source>
        <dbReference type="Proteomes" id="UP000288805"/>
    </source>
</evidence>
<dbReference type="OrthoDB" id="410307at2759"/>
<keyword evidence="2" id="KW-0677">Repeat</keyword>